<dbReference type="EMBL" id="CADCVQ010000081">
    <property type="protein sequence ID" value="CAA9500926.1"/>
    <property type="molecule type" value="Genomic_DNA"/>
</dbReference>
<comment type="similarity">
    <text evidence="1">Belongs to the phD/YefM antitoxin family.</text>
</comment>
<dbReference type="Gene3D" id="3.40.1620.10">
    <property type="entry name" value="YefM-like domain"/>
    <property type="match status" value="1"/>
</dbReference>
<protein>
    <submittedName>
        <fullName evidence="2">Uncharacterized protein</fullName>
    </submittedName>
</protein>
<dbReference type="AlphaFoldDB" id="A0A6J4SPI0"/>
<reference evidence="2" key="1">
    <citation type="submission" date="2020-02" db="EMBL/GenBank/DDBJ databases">
        <authorList>
            <person name="Meier V. D."/>
        </authorList>
    </citation>
    <scope>NUCLEOTIDE SEQUENCE</scope>
    <source>
        <strain evidence="2">AVDCRST_MAG67</strain>
    </source>
</reference>
<dbReference type="InterPro" id="IPR036165">
    <property type="entry name" value="YefM-like_sf"/>
</dbReference>
<sequence>MRVNVGQAKTDLSKLLARVEAGEDVEIARDGVPVARLVRIDPSPGPGARFLAARGSLAGRISIAEDFEFTDAEIDELLDEST</sequence>
<proteinExistence type="inferred from homology"/>
<gene>
    <name evidence="2" type="ORF">AVDCRST_MAG67-1981</name>
</gene>
<name>A0A6J4SPI0_9ACTN</name>
<accession>A0A6J4SPI0</accession>
<dbReference type="SUPFAM" id="SSF143120">
    <property type="entry name" value="YefM-like"/>
    <property type="match status" value="1"/>
</dbReference>
<dbReference type="NCBIfam" id="TIGR01552">
    <property type="entry name" value="phd_fam"/>
    <property type="match status" value="1"/>
</dbReference>
<organism evidence="2">
    <name type="scientific">uncultured Solirubrobacteraceae bacterium</name>
    <dbReference type="NCBI Taxonomy" id="1162706"/>
    <lineage>
        <taxon>Bacteria</taxon>
        <taxon>Bacillati</taxon>
        <taxon>Actinomycetota</taxon>
        <taxon>Thermoleophilia</taxon>
        <taxon>Solirubrobacterales</taxon>
        <taxon>Solirubrobacteraceae</taxon>
        <taxon>environmental samples</taxon>
    </lineage>
</organism>
<evidence type="ECO:0000256" key="1">
    <source>
        <dbReference type="ARBA" id="ARBA00009981"/>
    </source>
</evidence>
<evidence type="ECO:0000313" key="2">
    <source>
        <dbReference type="EMBL" id="CAA9500926.1"/>
    </source>
</evidence>